<protein>
    <recommendedName>
        <fullName evidence="1">DUF7597 domain-containing protein</fullName>
    </recommendedName>
</protein>
<dbReference type="PANTHER" id="PTHR33075">
    <property type="entry name" value="OS02G0499800 PROTEIN"/>
    <property type="match status" value="1"/>
</dbReference>
<keyword evidence="3" id="KW-1185">Reference proteome</keyword>
<evidence type="ECO:0000313" key="2">
    <source>
        <dbReference type="EMBL" id="TKW22794.1"/>
    </source>
</evidence>
<dbReference type="Gramene" id="TKW22794">
    <property type="protein sequence ID" value="TKW22794"/>
    <property type="gene ID" value="SEVIR_4G251401v2"/>
</dbReference>
<name>A0A4U6V4F6_SETVI</name>
<organism evidence="2 3">
    <name type="scientific">Setaria viridis</name>
    <name type="common">Green bristlegrass</name>
    <name type="synonym">Setaria italica subsp. viridis</name>
    <dbReference type="NCBI Taxonomy" id="4556"/>
    <lineage>
        <taxon>Eukaryota</taxon>
        <taxon>Viridiplantae</taxon>
        <taxon>Streptophyta</taxon>
        <taxon>Embryophyta</taxon>
        <taxon>Tracheophyta</taxon>
        <taxon>Spermatophyta</taxon>
        <taxon>Magnoliopsida</taxon>
        <taxon>Liliopsida</taxon>
        <taxon>Poales</taxon>
        <taxon>Poaceae</taxon>
        <taxon>PACMAD clade</taxon>
        <taxon>Panicoideae</taxon>
        <taxon>Panicodae</taxon>
        <taxon>Paniceae</taxon>
        <taxon>Cenchrinae</taxon>
        <taxon>Setaria</taxon>
    </lineage>
</organism>
<dbReference type="InterPro" id="IPR056018">
    <property type="entry name" value="DUF7597"/>
</dbReference>
<sequence length="172" mass="19835">MEEEDGGLGRRIRATVSLAGNPVKRHEEFMIATTEEILSPAQKLALMHDIRDYITIEARKQVRLYSHHPHGIGIYQLRDVCQRDILVRSSPHWVGPHLVSFVNHDKAKNYKRSPYSRTGWIMLLGYPLAYKESHFINQACSPFGKVIHWHHTDTSLGRVLVKALQRFLEVSD</sequence>
<dbReference type="PANTHER" id="PTHR33075:SF10">
    <property type="entry name" value="DUF4283 DOMAIN-CONTAINING PROTEIN"/>
    <property type="match status" value="1"/>
</dbReference>
<gene>
    <name evidence="2" type="ORF">SEVIR_4G251401v2</name>
</gene>
<reference evidence="2" key="1">
    <citation type="submission" date="2019-03" db="EMBL/GenBank/DDBJ databases">
        <title>WGS assembly of Setaria viridis.</title>
        <authorList>
            <person name="Huang P."/>
            <person name="Jenkins J."/>
            <person name="Grimwood J."/>
            <person name="Barry K."/>
            <person name="Healey A."/>
            <person name="Mamidi S."/>
            <person name="Sreedasyam A."/>
            <person name="Shu S."/>
            <person name="Feldman M."/>
            <person name="Wu J."/>
            <person name="Yu Y."/>
            <person name="Chen C."/>
            <person name="Johnson J."/>
            <person name="Rokhsar D."/>
            <person name="Baxter I."/>
            <person name="Schmutz J."/>
            <person name="Brutnell T."/>
            <person name="Kellogg E."/>
        </authorList>
    </citation>
    <scope>NUCLEOTIDE SEQUENCE [LARGE SCALE GENOMIC DNA]</scope>
</reference>
<dbReference type="OMA" id="WRNSPFT"/>
<accession>A0A4U6V4F6</accession>
<evidence type="ECO:0000259" key="1">
    <source>
        <dbReference type="Pfam" id="PF24530"/>
    </source>
</evidence>
<dbReference type="Proteomes" id="UP000298652">
    <property type="component" value="Chromosome 4"/>
</dbReference>
<feature type="domain" description="DUF7597" evidence="1">
    <location>
        <begin position="4"/>
        <end position="114"/>
    </location>
</feature>
<dbReference type="EMBL" id="CM016555">
    <property type="protein sequence ID" value="TKW22794.1"/>
    <property type="molecule type" value="Genomic_DNA"/>
</dbReference>
<dbReference type="Pfam" id="PF24530">
    <property type="entry name" value="DUF7597"/>
    <property type="match status" value="1"/>
</dbReference>
<evidence type="ECO:0000313" key="3">
    <source>
        <dbReference type="Proteomes" id="UP000298652"/>
    </source>
</evidence>
<proteinExistence type="predicted"/>
<dbReference type="AlphaFoldDB" id="A0A4U6V4F6"/>